<gene>
    <name evidence="3" type="ORF">N656DRAFT_701846</name>
</gene>
<comment type="caution">
    <text evidence="3">The sequence shown here is derived from an EMBL/GenBank/DDBJ whole genome shotgun (WGS) entry which is preliminary data.</text>
</comment>
<dbReference type="SUPFAM" id="SSF75304">
    <property type="entry name" value="Amidase signature (AS) enzymes"/>
    <property type="match status" value="1"/>
</dbReference>
<reference evidence="3" key="1">
    <citation type="journal article" date="2023" name="Mol. Phylogenet. Evol.">
        <title>Genome-scale phylogeny and comparative genomics of the fungal order Sordariales.</title>
        <authorList>
            <person name="Hensen N."/>
            <person name="Bonometti L."/>
            <person name="Westerberg I."/>
            <person name="Brannstrom I.O."/>
            <person name="Guillou S."/>
            <person name="Cros-Aarteil S."/>
            <person name="Calhoun S."/>
            <person name="Haridas S."/>
            <person name="Kuo A."/>
            <person name="Mondo S."/>
            <person name="Pangilinan J."/>
            <person name="Riley R."/>
            <person name="LaButti K."/>
            <person name="Andreopoulos B."/>
            <person name="Lipzen A."/>
            <person name="Chen C."/>
            <person name="Yan M."/>
            <person name="Daum C."/>
            <person name="Ng V."/>
            <person name="Clum A."/>
            <person name="Steindorff A."/>
            <person name="Ohm R.A."/>
            <person name="Martin F."/>
            <person name="Silar P."/>
            <person name="Natvig D.O."/>
            <person name="Lalanne C."/>
            <person name="Gautier V."/>
            <person name="Ament-Velasquez S.L."/>
            <person name="Kruys A."/>
            <person name="Hutchinson M.I."/>
            <person name="Powell A.J."/>
            <person name="Barry K."/>
            <person name="Miller A.N."/>
            <person name="Grigoriev I.V."/>
            <person name="Debuchy R."/>
            <person name="Gladieux P."/>
            <person name="Hiltunen Thoren M."/>
            <person name="Johannesson H."/>
        </authorList>
    </citation>
    <scope>NUCLEOTIDE SEQUENCE</scope>
    <source>
        <strain evidence="3">CBS 508.74</strain>
    </source>
</reference>
<dbReference type="Gene3D" id="3.90.1300.10">
    <property type="entry name" value="Amidase signature (AS) domain"/>
    <property type="match status" value="1"/>
</dbReference>
<accession>A0AAN6TLL2</accession>
<dbReference type="Pfam" id="PF01425">
    <property type="entry name" value="Amidase"/>
    <property type="match status" value="1"/>
</dbReference>
<reference evidence="3" key="2">
    <citation type="submission" date="2023-05" db="EMBL/GenBank/DDBJ databases">
        <authorList>
            <consortium name="Lawrence Berkeley National Laboratory"/>
            <person name="Steindorff A."/>
            <person name="Hensen N."/>
            <person name="Bonometti L."/>
            <person name="Westerberg I."/>
            <person name="Brannstrom I.O."/>
            <person name="Guillou S."/>
            <person name="Cros-Aarteil S."/>
            <person name="Calhoun S."/>
            <person name="Haridas S."/>
            <person name="Kuo A."/>
            <person name="Mondo S."/>
            <person name="Pangilinan J."/>
            <person name="Riley R."/>
            <person name="Labutti K."/>
            <person name="Andreopoulos B."/>
            <person name="Lipzen A."/>
            <person name="Chen C."/>
            <person name="Yanf M."/>
            <person name="Daum C."/>
            <person name="Ng V."/>
            <person name="Clum A."/>
            <person name="Ohm R."/>
            <person name="Martin F."/>
            <person name="Silar P."/>
            <person name="Natvig D."/>
            <person name="Lalanne C."/>
            <person name="Gautier V."/>
            <person name="Ament-Velasquez S.L."/>
            <person name="Kruys A."/>
            <person name="Hutchinson M.I."/>
            <person name="Powell A.J."/>
            <person name="Barry K."/>
            <person name="Miller A.N."/>
            <person name="Grigoriev I.V."/>
            <person name="Debuchy R."/>
            <person name="Gladieux P."/>
            <person name="Thoren M.H."/>
            <person name="Johannesson H."/>
        </authorList>
    </citation>
    <scope>NUCLEOTIDE SEQUENCE</scope>
    <source>
        <strain evidence="3">CBS 508.74</strain>
    </source>
</reference>
<dbReference type="InterPro" id="IPR036928">
    <property type="entry name" value="AS_sf"/>
</dbReference>
<name>A0AAN6TLL2_9PEZI</name>
<protein>
    <submittedName>
        <fullName evidence="3">Amidase signature enzyme</fullName>
    </submittedName>
</protein>
<evidence type="ECO:0000259" key="2">
    <source>
        <dbReference type="Pfam" id="PF01425"/>
    </source>
</evidence>
<dbReference type="GeneID" id="89935103"/>
<dbReference type="InterPro" id="IPR023631">
    <property type="entry name" value="Amidase_dom"/>
</dbReference>
<dbReference type="EMBL" id="MU853333">
    <property type="protein sequence ID" value="KAK4116698.1"/>
    <property type="molecule type" value="Genomic_DNA"/>
</dbReference>
<dbReference type="AlphaFoldDB" id="A0AAN6TLL2"/>
<sequence length="606" mass="65925">MAPARRFANHPGTKEAPASALEYRFDNDENPALRGLPLVLASLVASSSEWVQKLLWTNAKFSQLRYLPGLEQTSWRLEPNVIPLGDGSSPEGMLELGPELQQPQPAHLPGRFYSVADYHELYKSGEATPLQLVETLLPLIRRDVQPQSKYAVAWTQTNVDEVLAAARASTERWAAGKPLGLLDGVPFGVKDDTEVKGYVSMMGMKVNKAEEYFNRPEEKTVWPAKMLEEAGAIMVGKMNQHEIGMDTTGCNPTTGTATNWYNKLYYPGGSSSGAGSALSAGIVPITLGTDAGGSVRIPSAFCGVYGLKTTFNRLCNRNSAFCVIGPLTSTVADLTIAYRFMSQRNPDDPAQNLFAVSMPPEPSAKKYLGICRDWIAISDPDVRGIFDTTLAHLTSQMGYEAVDIKLPYLREGQLAHACSATTEAASHAQARVRDPARYLGPLNHPNRIAVSVGSQTPAADLFRYGQIRQVIMEHLAFLFDKYPGLLVLTPTTPMAGLPIHPGDQKYGFTDANVTIRAMSFVWYSNMSGCPAVSCPVGYVDPAQGEGKLPVGVMAMGEWGAEEQLLAFARDTETYLNHVYPGGRQRPAEWADAIAMAKENAAKKGDK</sequence>
<dbReference type="PANTHER" id="PTHR11895:SF67">
    <property type="entry name" value="AMIDASE DOMAIN-CONTAINING PROTEIN"/>
    <property type="match status" value="1"/>
</dbReference>
<keyword evidence="4" id="KW-1185">Reference proteome</keyword>
<feature type="domain" description="Amidase" evidence="2">
    <location>
        <begin position="153"/>
        <end position="565"/>
    </location>
</feature>
<comment type="similarity">
    <text evidence="1">Belongs to the amidase family.</text>
</comment>
<organism evidence="3 4">
    <name type="scientific">Canariomyces notabilis</name>
    <dbReference type="NCBI Taxonomy" id="2074819"/>
    <lineage>
        <taxon>Eukaryota</taxon>
        <taxon>Fungi</taxon>
        <taxon>Dikarya</taxon>
        <taxon>Ascomycota</taxon>
        <taxon>Pezizomycotina</taxon>
        <taxon>Sordariomycetes</taxon>
        <taxon>Sordariomycetidae</taxon>
        <taxon>Sordariales</taxon>
        <taxon>Chaetomiaceae</taxon>
        <taxon>Canariomyces</taxon>
    </lineage>
</organism>
<proteinExistence type="inferred from homology"/>
<dbReference type="PROSITE" id="PS00571">
    <property type="entry name" value="AMIDASES"/>
    <property type="match status" value="1"/>
</dbReference>
<dbReference type="RefSeq" id="XP_064674268.1">
    <property type="nucleotide sequence ID" value="XM_064810978.1"/>
</dbReference>
<dbReference type="InterPro" id="IPR020556">
    <property type="entry name" value="Amidase_CS"/>
</dbReference>
<dbReference type="PANTHER" id="PTHR11895">
    <property type="entry name" value="TRANSAMIDASE"/>
    <property type="match status" value="1"/>
</dbReference>
<evidence type="ECO:0000313" key="3">
    <source>
        <dbReference type="EMBL" id="KAK4116698.1"/>
    </source>
</evidence>
<evidence type="ECO:0000313" key="4">
    <source>
        <dbReference type="Proteomes" id="UP001302812"/>
    </source>
</evidence>
<dbReference type="GO" id="GO:0003824">
    <property type="term" value="F:catalytic activity"/>
    <property type="evidence" value="ECO:0007669"/>
    <property type="project" value="InterPro"/>
</dbReference>
<evidence type="ECO:0000256" key="1">
    <source>
        <dbReference type="ARBA" id="ARBA00009199"/>
    </source>
</evidence>
<dbReference type="Proteomes" id="UP001302812">
    <property type="component" value="Unassembled WGS sequence"/>
</dbReference>
<dbReference type="InterPro" id="IPR000120">
    <property type="entry name" value="Amidase"/>
</dbReference>